<comment type="similarity">
    <text evidence="2">Belongs to the complex I LYR family.</text>
</comment>
<comment type="caution">
    <text evidence="9">The sequence shown here is derived from an EMBL/GenBank/DDBJ whole genome shotgun (WGS) entry which is preliminary data.</text>
</comment>
<sequence length="123" mass="14608">MVINPTNLAKTTRVSTGWPDARSRVIKSYRDWQRAAPAIVKQYLLHLPASAIRAKIRQEFERHRYVQQLPVVDMLIAKSNMELQETMNYWKQIPHVMKYFRTEEDPRSRVSSNFMNNFLEGRN</sequence>
<gene>
    <name evidence="9" type="ORF">C7212DRAFT_311625</name>
</gene>
<dbReference type="OrthoDB" id="14535at2759"/>
<keyword evidence="10" id="KW-1185">Reference proteome</keyword>
<evidence type="ECO:0000256" key="1">
    <source>
        <dbReference type="ARBA" id="ARBA00004443"/>
    </source>
</evidence>
<evidence type="ECO:0000313" key="9">
    <source>
        <dbReference type="EMBL" id="PWW80415.1"/>
    </source>
</evidence>
<dbReference type="GO" id="GO:0006979">
    <property type="term" value="P:response to oxidative stress"/>
    <property type="evidence" value="ECO:0007669"/>
    <property type="project" value="TreeGrafter"/>
</dbReference>
<keyword evidence="3" id="KW-0813">Transport</keyword>
<keyword evidence="6" id="KW-0249">Electron transport</keyword>
<accession>A0A317T1A7</accession>
<dbReference type="PIRSF" id="PIRSF006643">
    <property type="entry name" value="NDUA6"/>
    <property type="match status" value="1"/>
</dbReference>
<dbReference type="PANTHER" id="PTHR12964">
    <property type="entry name" value="NADH-UBIQUINONE OXIDOREDUCTASE B14 SUBUNIT"/>
    <property type="match status" value="1"/>
</dbReference>
<keyword evidence="5" id="KW-0999">Mitochondrion inner membrane</keyword>
<dbReference type="CDD" id="cd20266">
    <property type="entry name" value="Complex1_LYR_NDUFA6_LYRM6"/>
    <property type="match status" value="1"/>
</dbReference>
<proteinExistence type="inferred from homology"/>
<dbReference type="Proteomes" id="UP000246991">
    <property type="component" value="Unassembled WGS sequence"/>
</dbReference>
<reference evidence="9 10" key="1">
    <citation type="submission" date="2018-03" db="EMBL/GenBank/DDBJ databases">
        <title>Genomes of Pezizomycetes fungi and the evolution of truffles.</title>
        <authorList>
            <person name="Murat C."/>
            <person name="Payen T."/>
            <person name="Noel B."/>
            <person name="Kuo A."/>
            <person name="Martin F.M."/>
        </authorList>
    </citation>
    <scope>NUCLEOTIDE SEQUENCE [LARGE SCALE GENOMIC DNA]</scope>
    <source>
        <strain evidence="9">091103-1</strain>
    </source>
</reference>
<keyword evidence="4" id="KW-0679">Respiratory chain</keyword>
<evidence type="ECO:0000313" key="10">
    <source>
        <dbReference type="Proteomes" id="UP000246991"/>
    </source>
</evidence>
<keyword evidence="7" id="KW-0496">Mitochondrion</keyword>
<dbReference type="PANTHER" id="PTHR12964:SF0">
    <property type="entry name" value="NADH DEHYDROGENASE [UBIQUINONE] 1 ALPHA SUBCOMPLEX SUBUNIT 6"/>
    <property type="match status" value="1"/>
</dbReference>
<evidence type="ECO:0000256" key="8">
    <source>
        <dbReference type="ARBA" id="ARBA00023136"/>
    </source>
</evidence>
<organism evidence="9 10">
    <name type="scientific">Tuber magnatum</name>
    <name type="common">white Piedmont truffle</name>
    <dbReference type="NCBI Taxonomy" id="42249"/>
    <lineage>
        <taxon>Eukaryota</taxon>
        <taxon>Fungi</taxon>
        <taxon>Dikarya</taxon>
        <taxon>Ascomycota</taxon>
        <taxon>Pezizomycotina</taxon>
        <taxon>Pezizomycetes</taxon>
        <taxon>Pezizales</taxon>
        <taxon>Tuberaceae</taxon>
        <taxon>Tuber</taxon>
    </lineage>
</organism>
<protein>
    <submittedName>
        <fullName evidence="9">NADH dehydrogenase, alpha subcomplex, subunit 6</fullName>
    </submittedName>
</protein>
<comment type="subcellular location">
    <subcellularLocation>
        <location evidence="1">Mitochondrion inner membrane</location>
        <topology evidence="1">Peripheral membrane protein</topology>
        <orientation evidence="1">Matrix side</orientation>
    </subcellularLocation>
</comment>
<name>A0A317T1A7_9PEZI</name>
<dbReference type="AlphaFoldDB" id="A0A317T1A7"/>
<dbReference type="GO" id="GO:0005743">
    <property type="term" value="C:mitochondrial inner membrane"/>
    <property type="evidence" value="ECO:0007669"/>
    <property type="project" value="UniProtKB-SubCell"/>
</dbReference>
<evidence type="ECO:0000256" key="4">
    <source>
        <dbReference type="ARBA" id="ARBA00022660"/>
    </source>
</evidence>
<dbReference type="GO" id="GO:0045271">
    <property type="term" value="C:respiratory chain complex I"/>
    <property type="evidence" value="ECO:0007669"/>
    <property type="project" value="InterPro"/>
</dbReference>
<evidence type="ECO:0000256" key="6">
    <source>
        <dbReference type="ARBA" id="ARBA00022982"/>
    </source>
</evidence>
<evidence type="ECO:0000256" key="7">
    <source>
        <dbReference type="ARBA" id="ARBA00023128"/>
    </source>
</evidence>
<dbReference type="InterPro" id="IPR045299">
    <property type="entry name" value="Complex1_LYR_NDUFA6_LYRM6"/>
</dbReference>
<evidence type="ECO:0000256" key="3">
    <source>
        <dbReference type="ARBA" id="ARBA00022448"/>
    </source>
</evidence>
<evidence type="ECO:0000256" key="2">
    <source>
        <dbReference type="ARBA" id="ARBA00009508"/>
    </source>
</evidence>
<dbReference type="STRING" id="42249.A0A317T1A7"/>
<dbReference type="InterPro" id="IPR016488">
    <property type="entry name" value="NADH_Ub_cplx-1_asu_su-6"/>
</dbReference>
<dbReference type="EMBL" id="PYWC01000003">
    <property type="protein sequence ID" value="PWW80415.1"/>
    <property type="molecule type" value="Genomic_DNA"/>
</dbReference>
<keyword evidence="8" id="KW-0472">Membrane</keyword>
<evidence type="ECO:0000256" key="5">
    <source>
        <dbReference type="ARBA" id="ARBA00022792"/>
    </source>
</evidence>